<reference evidence="8" key="1">
    <citation type="submission" date="2010-02" db="EMBL/GenBank/DDBJ databases">
        <title>Sequencing and annotation of the Blastocystis hominis genome.</title>
        <authorList>
            <person name="Wincker P."/>
        </authorList>
    </citation>
    <scope>NUCLEOTIDE SEQUENCE</scope>
    <source>
        <strain evidence="8">Singapore isolate B</strain>
    </source>
</reference>
<dbReference type="Gene3D" id="2.160.10.30">
    <property type="match status" value="1"/>
</dbReference>
<dbReference type="InterPro" id="IPR039741">
    <property type="entry name" value="UDP-sugar_pyrophosphorylase"/>
</dbReference>
<dbReference type="Gene3D" id="3.90.550.10">
    <property type="entry name" value="Spore Coat Polysaccharide Biosynthesis Protein SpsA, Chain A"/>
    <property type="match status" value="1"/>
</dbReference>
<evidence type="ECO:0000256" key="7">
    <source>
        <dbReference type="ARBA" id="ARBA00048259"/>
    </source>
</evidence>
<comment type="cofactor">
    <cofactor evidence="1">
        <name>Mn(2+)</name>
        <dbReference type="ChEBI" id="CHEBI:29035"/>
    </cofactor>
</comment>
<comment type="catalytic activity">
    <reaction evidence="7">
        <text>a monosaccharide 1-phosphate + UTP + H(+) = a UDP-monosaccharide + diphosphate</text>
        <dbReference type="Rhea" id="RHEA:13205"/>
        <dbReference type="ChEBI" id="CHEBI:15378"/>
        <dbReference type="ChEBI" id="CHEBI:33019"/>
        <dbReference type="ChEBI" id="CHEBI:46398"/>
        <dbReference type="ChEBI" id="CHEBI:140358"/>
        <dbReference type="ChEBI" id="CHEBI:140359"/>
        <dbReference type="EC" id="2.7.7.64"/>
    </reaction>
</comment>
<proteinExistence type="inferred from homology"/>
<dbReference type="EC" id="2.7.7.64" evidence="6"/>
<dbReference type="InParanoid" id="D8LYF9"/>
<dbReference type="GO" id="GO:0003977">
    <property type="term" value="F:UDP-N-acetylglucosamine diphosphorylase activity"/>
    <property type="evidence" value="ECO:0007669"/>
    <property type="project" value="TreeGrafter"/>
</dbReference>
<evidence type="ECO:0000256" key="2">
    <source>
        <dbReference type="ARBA" id="ARBA00001946"/>
    </source>
</evidence>
<evidence type="ECO:0000256" key="6">
    <source>
        <dbReference type="ARBA" id="ARBA00039080"/>
    </source>
</evidence>
<evidence type="ECO:0000256" key="1">
    <source>
        <dbReference type="ARBA" id="ARBA00001936"/>
    </source>
</evidence>
<dbReference type="GO" id="GO:0006048">
    <property type="term" value="P:UDP-N-acetylglucosamine biosynthetic process"/>
    <property type="evidence" value="ECO:0007669"/>
    <property type="project" value="TreeGrafter"/>
</dbReference>
<dbReference type="InterPro" id="IPR029044">
    <property type="entry name" value="Nucleotide-diphossugar_trans"/>
</dbReference>
<accession>D8LYF9</accession>
<gene>
    <name evidence="8" type="ORF">GSBLH_T00000917001</name>
</gene>
<dbReference type="AlphaFoldDB" id="D8LYF9"/>
<dbReference type="EMBL" id="FN668639">
    <property type="protein sequence ID" value="CBK20614.2"/>
    <property type="molecule type" value="Genomic_DNA"/>
</dbReference>
<dbReference type="GeneID" id="24918204"/>
<keyword evidence="9" id="KW-1185">Reference proteome</keyword>
<dbReference type="PANTHER" id="PTHR11952:SF9">
    <property type="entry name" value="UDP-SUGAR PYROPHOSPHORYLASE"/>
    <property type="match status" value="1"/>
</dbReference>
<name>D8LYF9_BLAHO</name>
<keyword evidence="4" id="KW-0548">Nucleotidyltransferase</keyword>
<comment type="cofactor">
    <cofactor evidence="2">
        <name>Mg(2+)</name>
        <dbReference type="ChEBI" id="CHEBI:18420"/>
    </cofactor>
</comment>
<evidence type="ECO:0000256" key="5">
    <source>
        <dbReference type="ARBA" id="ARBA00038047"/>
    </source>
</evidence>
<dbReference type="OMA" id="HMNSICI"/>
<organism evidence="8">
    <name type="scientific">Blastocystis hominis</name>
    <dbReference type="NCBI Taxonomy" id="12968"/>
    <lineage>
        <taxon>Eukaryota</taxon>
        <taxon>Sar</taxon>
        <taxon>Stramenopiles</taxon>
        <taxon>Bigyra</taxon>
        <taxon>Opalozoa</taxon>
        <taxon>Opalinata</taxon>
        <taxon>Blastocystidae</taxon>
        <taxon>Blastocystis</taxon>
    </lineage>
</organism>
<sequence>MKINPLQGWTPSVPPTISVEFGSREYYSLELRGLRILQQCGFVLVAGGLGERLGYNGIKVSLPVETLTMTSYLEFYIRKILSYQHRIPDAEFHRIPLAIMTSDSNHALTLQFLEEHNYFGMDRDQIFLMKQDVVPSVVDPACHLAVLPDGHLLRKPHGHGDVHLCLYRDGIVTKWINEFSVKRLVFFQDTNALAFYSMPCTAAIADATHAHMVTTSVRRRPHEASGALCQLKHVHGEEMVCNVEYNQLEDFLRSVDPRGDYADEGGFSPFPGNSNILSFDAQNYLELLSKSHGIVPEFVNPKMKPGSTTEYAQPVRLESMMQDYPKLMLEHAIANNTHQIVVYPRFMTWSPVKNSPARARELLKKTGHEESPRSGEADQLELYRRLLLSRNDCPTCNPERRHCVTIEEGAKVVLDPESGCVTEEIHRHVGEGVVLKAGSVLIVKSRTWYIENTVIDGCLIIGERGAVLKGSTIKNEGWRFKEIDENDETIPVVIRMRGYVVEKKEKCVLNGSTIEGSYLGGETAFM</sequence>
<dbReference type="OrthoDB" id="532420at2759"/>
<protein>
    <recommendedName>
        <fullName evidence="6">UTP-monosaccharide-1-phosphate uridylyltransferase</fullName>
        <ecNumber evidence="6">2.7.7.64</ecNumber>
    </recommendedName>
</protein>
<evidence type="ECO:0000313" key="9">
    <source>
        <dbReference type="Proteomes" id="UP000008312"/>
    </source>
</evidence>
<evidence type="ECO:0000313" key="8">
    <source>
        <dbReference type="EMBL" id="CBK20614.2"/>
    </source>
</evidence>
<keyword evidence="3" id="KW-0808">Transferase</keyword>
<evidence type="ECO:0000256" key="3">
    <source>
        <dbReference type="ARBA" id="ARBA00022679"/>
    </source>
</evidence>
<dbReference type="PANTHER" id="PTHR11952">
    <property type="entry name" value="UDP- GLUCOSE PYROPHOSPHORYLASE"/>
    <property type="match status" value="1"/>
</dbReference>
<dbReference type="GO" id="GO:0051748">
    <property type="term" value="F:UTP-monosaccharide-1-phosphate uridylyltransferase activity"/>
    <property type="evidence" value="ECO:0007669"/>
    <property type="project" value="UniProtKB-EC"/>
</dbReference>
<dbReference type="InterPro" id="IPR002618">
    <property type="entry name" value="UDPGP_fam"/>
</dbReference>
<dbReference type="Pfam" id="PF01704">
    <property type="entry name" value="UDPGP"/>
    <property type="match status" value="1"/>
</dbReference>
<evidence type="ECO:0000256" key="4">
    <source>
        <dbReference type="ARBA" id="ARBA00022695"/>
    </source>
</evidence>
<comment type="similarity">
    <text evidence="5">Belongs to the USP family.</text>
</comment>
<dbReference type="RefSeq" id="XP_012894662.1">
    <property type="nucleotide sequence ID" value="XM_013039208.1"/>
</dbReference>
<dbReference type="Proteomes" id="UP000008312">
    <property type="component" value="Unassembled WGS sequence"/>
</dbReference>
<dbReference type="SUPFAM" id="SSF53448">
    <property type="entry name" value="Nucleotide-diphospho-sugar transferases"/>
    <property type="match status" value="1"/>
</dbReference>
<dbReference type="FunCoup" id="D8LYF9">
    <property type="interactions" value="13"/>
</dbReference>